<accession>A0A845PR74</accession>
<dbReference type="Pfam" id="PF02566">
    <property type="entry name" value="OsmC"/>
    <property type="match status" value="1"/>
</dbReference>
<protein>
    <submittedName>
        <fullName evidence="1">OsmC family peroxiredoxin</fullName>
    </submittedName>
</protein>
<dbReference type="RefSeq" id="WP_166518697.1">
    <property type="nucleotide sequence ID" value="NZ_JAAABJ010000264.1"/>
</dbReference>
<evidence type="ECO:0000313" key="2">
    <source>
        <dbReference type="Proteomes" id="UP000553459"/>
    </source>
</evidence>
<name>A0A845PR74_9FLAO</name>
<proteinExistence type="predicted"/>
<evidence type="ECO:0000313" key="1">
    <source>
        <dbReference type="EMBL" id="NAW50344.1"/>
    </source>
</evidence>
<dbReference type="Proteomes" id="UP000553459">
    <property type="component" value="Unassembled WGS sequence"/>
</dbReference>
<reference evidence="1 2" key="1">
    <citation type="submission" date="2019-11" db="EMBL/GenBank/DDBJ databases">
        <title>Characterization of Elizabethkingia argenteiflava sp. nov., isolated from inner surface of Soybean Pods.</title>
        <authorList>
            <person name="Mo S."/>
        </authorList>
    </citation>
    <scope>NUCLEOTIDE SEQUENCE [LARGE SCALE GENOMIC DNA]</scope>
    <source>
        <strain evidence="1 2">YB22</strain>
    </source>
</reference>
<sequence>MTAKIIYLAHLRCESEHSDSGTCILSDAPKDNYGQGAAFSPTDLYATSLGQCMLTTIAILGKSKNINIEGACCYITKKMNPSPRKIAEIICELQFTSAGYSDTEKQFIEKTALNCPVALSLHPDIKKTVHFQYGKV</sequence>
<dbReference type="SUPFAM" id="SSF82784">
    <property type="entry name" value="OsmC-like"/>
    <property type="match status" value="1"/>
</dbReference>
<dbReference type="PANTHER" id="PTHR39624:SF2">
    <property type="entry name" value="OSMC-LIKE PROTEIN"/>
    <property type="match status" value="1"/>
</dbReference>
<dbReference type="InterPro" id="IPR036102">
    <property type="entry name" value="OsmC/Ohrsf"/>
</dbReference>
<dbReference type="InterPro" id="IPR003718">
    <property type="entry name" value="OsmC/Ohr_fam"/>
</dbReference>
<dbReference type="PANTHER" id="PTHR39624">
    <property type="entry name" value="PROTEIN INVOLVED IN RIMO-MEDIATED BETA-METHYLTHIOLATION OF RIBOSOMAL PROTEIN S12 YCAO"/>
    <property type="match status" value="1"/>
</dbReference>
<comment type="caution">
    <text evidence="1">The sequence shown here is derived from an EMBL/GenBank/DDBJ whole genome shotgun (WGS) entry which is preliminary data.</text>
</comment>
<dbReference type="InterPro" id="IPR015946">
    <property type="entry name" value="KH_dom-like_a/b"/>
</dbReference>
<organism evidence="1 2">
    <name type="scientific">Elizabethkingia argenteiflava</name>
    <dbReference type="NCBI Taxonomy" id="2681556"/>
    <lineage>
        <taxon>Bacteria</taxon>
        <taxon>Pseudomonadati</taxon>
        <taxon>Bacteroidota</taxon>
        <taxon>Flavobacteriia</taxon>
        <taxon>Flavobacteriales</taxon>
        <taxon>Weeksellaceae</taxon>
        <taxon>Elizabethkingia</taxon>
    </lineage>
</organism>
<dbReference type="AlphaFoldDB" id="A0A845PR74"/>
<dbReference type="EMBL" id="JAAABJ010000264">
    <property type="protein sequence ID" value="NAW50344.1"/>
    <property type="molecule type" value="Genomic_DNA"/>
</dbReference>
<keyword evidence="2" id="KW-1185">Reference proteome</keyword>
<dbReference type="Gene3D" id="3.30.300.20">
    <property type="match status" value="1"/>
</dbReference>
<gene>
    <name evidence="1" type="ORF">GNY06_02710</name>
</gene>